<keyword evidence="1" id="KW-0812">Transmembrane</keyword>
<evidence type="ECO:0000313" key="3">
    <source>
        <dbReference type="Proteomes" id="UP001157126"/>
    </source>
</evidence>
<keyword evidence="3" id="KW-1185">Reference proteome</keyword>
<keyword evidence="1" id="KW-0472">Membrane</keyword>
<sequence>MLNSPVWRGSPSRAFALGLLAGGVASALALVVLGSVLRLLAPPLVWLTLAAAWFVVLAVRETGAISFALPQNARLVPESVFRHGPFFGPFQFGLEMGTGVRTYVTSGLPYALVVVVAFLATPVTAVAAGIGFGLGRSVMTFGNLRYDEDAGWDREFDRWGVLIRVLVFVSYAVSLGVVAHPFL</sequence>
<feature type="transmembrane region" description="Helical" evidence="1">
    <location>
        <begin position="161"/>
        <end position="182"/>
    </location>
</feature>
<accession>A0ABQ6IQ75</accession>
<organism evidence="2 3">
    <name type="scientific">Mobilicoccus caccae</name>
    <dbReference type="NCBI Taxonomy" id="1859295"/>
    <lineage>
        <taxon>Bacteria</taxon>
        <taxon>Bacillati</taxon>
        <taxon>Actinomycetota</taxon>
        <taxon>Actinomycetes</taxon>
        <taxon>Micrococcales</taxon>
        <taxon>Dermatophilaceae</taxon>
        <taxon>Mobilicoccus</taxon>
    </lineage>
</organism>
<evidence type="ECO:0000256" key="1">
    <source>
        <dbReference type="SAM" id="Phobius"/>
    </source>
</evidence>
<name>A0ABQ6IQ75_9MICO</name>
<reference evidence="3" key="1">
    <citation type="journal article" date="2019" name="Int. J. Syst. Evol. Microbiol.">
        <title>The Global Catalogue of Microorganisms (GCM) 10K type strain sequencing project: providing services to taxonomists for standard genome sequencing and annotation.</title>
        <authorList>
            <consortium name="The Broad Institute Genomics Platform"/>
            <consortium name="The Broad Institute Genome Sequencing Center for Infectious Disease"/>
            <person name="Wu L."/>
            <person name="Ma J."/>
        </authorList>
    </citation>
    <scope>NUCLEOTIDE SEQUENCE [LARGE SCALE GENOMIC DNA]</scope>
    <source>
        <strain evidence="3">NBRC 113072</strain>
    </source>
</reference>
<keyword evidence="1" id="KW-1133">Transmembrane helix</keyword>
<dbReference type="RefSeq" id="WP_284302901.1">
    <property type="nucleotide sequence ID" value="NZ_BSUO01000001.1"/>
</dbReference>
<gene>
    <name evidence="2" type="ORF">GCM10025883_09170</name>
</gene>
<proteinExistence type="predicted"/>
<comment type="caution">
    <text evidence="2">The sequence shown here is derived from an EMBL/GenBank/DDBJ whole genome shotgun (WGS) entry which is preliminary data.</text>
</comment>
<protein>
    <submittedName>
        <fullName evidence="2">Uncharacterized protein</fullName>
    </submittedName>
</protein>
<evidence type="ECO:0000313" key="2">
    <source>
        <dbReference type="EMBL" id="GMA38872.1"/>
    </source>
</evidence>
<feature type="transmembrane region" description="Helical" evidence="1">
    <location>
        <begin position="110"/>
        <end position="134"/>
    </location>
</feature>
<dbReference type="Proteomes" id="UP001157126">
    <property type="component" value="Unassembled WGS sequence"/>
</dbReference>
<dbReference type="EMBL" id="BSUO01000001">
    <property type="protein sequence ID" value="GMA38872.1"/>
    <property type="molecule type" value="Genomic_DNA"/>
</dbReference>
<feature type="transmembrane region" description="Helical" evidence="1">
    <location>
        <begin position="39"/>
        <end position="59"/>
    </location>
</feature>